<keyword evidence="3" id="KW-0808">Transferase</keyword>
<evidence type="ECO:0000256" key="3">
    <source>
        <dbReference type="ARBA" id="ARBA00022679"/>
    </source>
</evidence>
<dbReference type="GO" id="GO:0003848">
    <property type="term" value="F:2-amino-4-hydroxy-6-hydroxymethyldihydropteridine diphosphokinase activity"/>
    <property type="evidence" value="ECO:0007669"/>
    <property type="project" value="UniProtKB-EC"/>
</dbReference>
<dbReference type="NCBIfam" id="TIGR01498">
    <property type="entry name" value="folK"/>
    <property type="match status" value="1"/>
</dbReference>
<dbReference type="EMBL" id="CAEZVL010000003">
    <property type="protein sequence ID" value="CAB4621561.1"/>
    <property type="molecule type" value="Genomic_DNA"/>
</dbReference>
<dbReference type="EMBL" id="CAFBNZ010000050">
    <property type="protein sequence ID" value="CAB4969003.1"/>
    <property type="molecule type" value="Genomic_DNA"/>
</dbReference>
<evidence type="ECO:0000256" key="2">
    <source>
        <dbReference type="ARBA" id="ARBA00013253"/>
    </source>
</evidence>
<evidence type="ECO:0000313" key="12">
    <source>
        <dbReference type="EMBL" id="CAB4768209.1"/>
    </source>
</evidence>
<evidence type="ECO:0000256" key="7">
    <source>
        <dbReference type="ARBA" id="ARBA00022909"/>
    </source>
</evidence>
<dbReference type="PANTHER" id="PTHR43071">
    <property type="entry name" value="2-AMINO-4-HYDROXY-6-HYDROXYMETHYLDIHYDROPTERIDINE PYROPHOSPHOKINASE"/>
    <property type="match status" value="1"/>
</dbReference>
<evidence type="ECO:0000256" key="1">
    <source>
        <dbReference type="ARBA" id="ARBA00005051"/>
    </source>
</evidence>
<evidence type="ECO:0000313" key="10">
    <source>
        <dbReference type="EMBL" id="CAB4599987.1"/>
    </source>
</evidence>
<dbReference type="EMBL" id="CAEZZV010000008">
    <property type="protein sequence ID" value="CAB4768209.1"/>
    <property type="molecule type" value="Genomic_DNA"/>
</dbReference>
<dbReference type="EC" id="2.7.6.3" evidence="2"/>
<protein>
    <recommendedName>
        <fullName evidence="2">2-amino-4-hydroxy-6-hydroxymethyldihydropteridine diphosphokinase</fullName>
        <ecNumber evidence="2">2.7.6.3</ecNumber>
    </recommendedName>
</protein>
<dbReference type="AlphaFoldDB" id="A0A6J6GFI7"/>
<keyword evidence="4" id="KW-0547">Nucleotide-binding</keyword>
<organism evidence="10">
    <name type="scientific">freshwater metagenome</name>
    <dbReference type="NCBI Taxonomy" id="449393"/>
    <lineage>
        <taxon>unclassified sequences</taxon>
        <taxon>metagenomes</taxon>
        <taxon>ecological metagenomes</taxon>
    </lineage>
</organism>
<reference evidence="10" key="1">
    <citation type="submission" date="2020-05" db="EMBL/GenBank/DDBJ databases">
        <authorList>
            <person name="Chiriac C."/>
            <person name="Salcher M."/>
            <person name="Ghai R."/>
            <person name="Kavagutti S V."/>
        </authorList>
    </citation>
    <scope>NUCLEOTIDE SEQUENCE</scope>
</reference>
<evidence type="ECO:0000259" key="8">
    <source>
        <dbReference type="PROSITE" id="PS00794"/>
    </source>
</evidence>
<comment type="pathway">
    <text evidence="1">Cofactor biosynthesis; tetrahydrofolate biosynthesis; 2-amino-4-hydroxy-6-hydroxymethyl-7,8-dihydropteridine diphosphate from 7,8-dihydroneopterin triphosphate: step 4/4.</text>
</comment>
<evidence type="ECO:0000256" key="6">
    <source>
        <dbReference type="ARBA" id="ARBA00022840"/>
    </source>
</evidence>
<dbReference type="Pfam" id="PF01288">
    <property type="entry name" value="HPPK"/>
    <property type="match status" value="1"/>
</dbReference>
<dbReference type="PROSITE" id="PS00794">
    <property type="entry name" value="HPPK"/>
    <property type="match status" value="1"/>
</dbReference>
<evidence type="ECO:0000313" key="14">
    <source>
        <dbReference type="EMBL" id="CAB5048550.1"/>
    </source>
</evidence>
<feature type="domain" description="7,8-dihydro-6-hydroxymethylpterin-pyrophosphokinase" evidence="8">
    <location>
        <begin position="85"/>
        <end position="96"/>
    </location>
</feature>
<dbReference type="EMBL" id="CAFBQJ010000087">
    <property type="protein sequence ID" value="CAB5048550.1"/>
    <property type="molecule type" value="Genomic_DNA"/>
</dbReference>
<dbReference type="CDD" id="cd00483">
    <property type="entry name" value="HPPK"/>
    <property type="match status" value="1"/>
</dbReference>
<evidence type="ECO:0000313" key="9">
    <source>
        <dbReference type="EMBL" id="CAB4539427.1"/>
    </source>
</evidence>
<keyword evidence="5" id="KW-0418">Kinase</keyword>
<keyword evidence="7" id="KW-0289">Folate biosynthesis</keyword>
<proteinExistence type="predicted"/>
<dbReference type="InterPro" id="IPR035907">
    <property type="entry name" value="Hppk_sf"/>
</dbReference>
<accession>A0A6J6GFI7</accession>
<dbReference type="GO" id="GO:0046656">
    <property type="term" value="P:folic acid biosynthetic process"/>
    <property type="evidence" value="ECO:0007669"/>
    <property type="project" value="UniProtKB-KW"/>
</dbReference>
<dbReference type="PANTHER" id="PTHR43071:SF1">
    <property type="entry name" value="2-AMINO-4-HYDROXY-6-HYDROXYMETHYLDIHYDROPTERIDINE PYROPHOSPHOKINASE"/>
    <property type="match status" value="1"/>
</dbReference>
<dbReference type="GO" id="GO:0016301">
    <property type="term" value="F:kinase activity"/>
    <property type="evidence" value="ECO:0007669"/>
    <property type="project" value="UniProtKB-KW"/>
</dbReference>
<evidence type="ECO:0000313" key="11">
    <source>
        <dbReference type="EMBL" id="CAB4621561.1"/>
    </source>
</evidence>
<dbReference type="EMBL" id="CAEZUK010000088">
    <property type="protein sequence ID" value="CAB4599987.1"/>
    <property type="molecule type" value="Genomic_DNA"/>
</dbReference>
<sequence>MHQAVIALGSNLGDRVEFLKFAIDQLGDSVLSQSQVFETDPIGGPDNQGAYLNMVAVIETELDPYAFMRWLHRIEADAGRVREIHWGPRTLDLDLLFFDDVCISGGELTVPHPRYSERRFVLAPLSEVAPQRCPIDWEINLPPDAVYGRGPLNDCR</sequence>
<dbReference type="EMBL" id="CAFBRX010000089">
    <property type="protein sequence ID" value="CAB5125135.1"/>
    <property type="molecule type" value="Genomic_DNA"/>
</dbReference>
<name>A0A6J6GFI7_9ZZZZ</name>
<evidence type="ECO:0000256" key="4">
    <source>
        <dbReference type="ARBA" id="ARBA00022741"/>
    </source>
</evidence>
<dbReference type="EMBL" id="CAEZSL010000047">
    <property type="protein sequence ID" value="CAB4539427.1"/>
    <property type="molecule type" value="Genomic_DNA"/>
</dbReference>
<dbReference type="InterPro" id="IPR000550">
    <property type="entry name" value="Hppk"/>
</dbReference>
<dbReference type="SUPFAM" id="SSF55083">
    <property type="entry name" value="6-hydroxymethyl-7,8-dihydropterin pyrophosphokinase, HPPK"/>
    <property type="match status" value="1"/>
</dbReference>
<evidence type="ECO:0000256" key="5">
    <source>
        <dbReference type="ARBA" id="ARBA00022777"/>
    </source>
</evidence>
<dbReference type="UniPathway" id="UPA00077">
    <property type="reaction ID" value="UER00155"/>
</dbReference>
<gene>
    <name evidence="9" type="ORF">UFOPK1421_00559</name>
    <name evidence="10" type="ORF">UFOPK1820_00663</name>
    <name evidence="11" type="ORF">UFOPK1960_00053</name>
    <name evidence="12" type="ORF">UFOPK2921_00112</name>
    <name evidence="13" type="ORF">UFOPK3889_00399</name>
    <name evidence="14" type="ORF">UFOPK4275_00603</name>
    <name evidence="15" type="ORF">UFOPK4422_00945</name>
</gene>
<evidence type="ECO:0000313" key="15">
    <source>
        <dbReference type="EMBL" id="CAB5125135.1"/>
    </source>
</evidence>
<evidence type="ECO:0000313" key="13">
    <source>
        <dbReference type="EMBL" id="CAB4969003.1"/>
    </source>
</evidence>
<dbReference type="GO" id="GO:0005524">
    <property type="term" value="F:ATP binding"/>
    <property type="evidence" value="ECO:0007669"/>
    <property type="project" value="UniProtKB-KW"/>
</dbReference>
<dbReference type="Gene3D" id="3.30.70.560">
    <property type="entry name" value="7,8-Dihydro-6-hydroxymethylpterin-pyrophosphokinase HPPK"/>
    <property type="match status" value="1"/>
</dbReference>
<keyword evidence="6" id="KW-0067">ATP-binding</keyword>
<dbReference type="GO" id="GO:0046654">
    <property type="term" value="P:tetrahydrofolate biosynthetic process"/>
    <property type="evidence" value="ECO:0007669"/>
    <property type="project" value="UniProtKB-UniPathway"/>
</dbReference>